<organism evidence="6 7">
    <name type="scientific">Winogradskya consettensis</name>
    <dbReference type="NCBI Taxonomy" id="113560"/>
    <lineage>
        <taxon>Bacteria</taxon>
        <taxon>Bacillati</taxon>
        <taxon>Actinomycetota</taxon>
        <taxon>Actinomycetes</taxon>
        <taxon>Micromonosporales</taxon>
        <taxon>Micromonosporaceae</taxon>
        <taxon>Winogradskya</taxon>
    </lineage>
</organism>
<keyword evidence="7" id="KW-1185">Reference proteome</keyword>
<sequence length="200" mass="21889">MAQISGGRRGRPGHDVQAVLDAAVELFNERGYDATSMDDVARRLEITKSSIYHHVRGKQELLRMAIDHALDGLDDAMTQVRGLDEATALERLETLIRLSVLVLAGRLPYVTLLLRVRGNSEVELDALTRRRAFDHEVTALVKAAQTEGGIRPDIDPATAARVLFGMVNSLAEWYSPARGNAGELATILTTVAFDGLSIRD</sequence>
<dbReference type="PANTHER" id="PTHR30055:SF234">
    <property type="entry name" value="HTH-TYPE TRANSCRIPTIONAL REGULATOR BETI"/>
    <property type="match status" value="1"/>
</dbReference>
<dbReference type="InterPro" id="IPR036271">
    <property type="entry name" value="Tet_transcr_reg_TetR-rel_C_sf"/>
</dbReference>
<evidence type="ECO:0000256" key="4">
    <source>
        <dbReference type="PROSITE-ProRule" id="PRU00335"/>
    </source>
</evidence>
<feature type="domain" description="HTH tetR-type" evidence="5">
    <location>
        <begin position="13"/>
        <end position="73"/>
    </location>
</feature>
<proteinExistence type="predicted"/>
<evidence type="ECO:0000256" key="2">
    <source>
        <dbReference type="ARBA" id="ARBA00023125"/>
    </source>
</evidence>
<evidence type="ECO:0000256" key="1">
    <source>
        <dbReference type="ARBA" id="ARBA00023015"/>
    </source>
</evidence>
<dbReference type="GO" id="GO:0003700">
    <property type="term" value="F:DNA-binding transcription factor activity"/>
    <property type="evidence" value="ECO:0007669"/>
    <property type="project" value="TreeGrafter"/>
</dbReference>
<reference evidence="6" key="1">
    <citation type="submission" date="2021-03" db="EMBL/GenBank/DDBJ databases">
        <title>Whole genome shotgun sequence of Actinoplanes consettensis NBRC 14913.</title>
        <authorList>
            <person name="Komaki H."/>
            <person name="Tamura T."/>
        </authorList>
    </citation>
    <scope>NUCLEOTIDE SEQUENCE</scope>
    <source>
        <strain evidence="6">NBRC 14913</strain>
    </source>
</reference>
<protein>
    <submittedName>
        <fullName evidence="6">TetR family transcriptional regulator</fullName>
    </submittedName>
</protein>
<dbReference type="InterPro" id="IPR001647">
    <property type="entry name" value="HTH_TetR"/>
</dbReference>
<evidence type="ECO:0000313" key="7">
    <source>
        <dbReference type="Proteomes" id="UP000680865"/>
    </source>
</evidence>
<dbReference type="AlphaFoldDB" id="A0A919T0U4"/>
<dbReference type="Pfam" id="PF17932">
    <property type="entry name" value="TetR_C_24"/>
    <property type="match status" value="1"/>
</dbReference>
<keyword evidence="1" id="KW-0805">Transcription regulation</keyword>
<dbReference type="Pfam" id="PF00440">
    <property type="entry name" value="TetR_N"/>
    <property type="match status" value="1"/>
</dbReference>
<keyword evidence="3" id="KW-0804">Transcription</keyword>
<dbReference type="GO" id="GO:0000976">
    <property type="term" value="F:transcription cis-regulatory region binding"/>
    <property type="evidence" value="ECO:0007669"/>
    <property type="project" value="TreeGrafter"/>
</dbReference>
<evidence type="ECO:0000313" key="6">
    <source>
        <dbReference type="EMBL" id="GIM83527.1"/>
    </source>
</evidence>
<gene>
    <name evidence="6" type="ORF">Aco04nite_86960</name>
</gene>
<dbReference type="SUPFAM" id="SSF48498">
    <property type="entry name" value="Tetracyclin repressor-like, C-terminal domain"/>
    <property type="match status" value="1"/>
</dbReference>
<dbReference type="InterPro" id="IPR050109">
    <property type="entry name" value="HTH-type_TetR-like_transc_reg"/>
</dbReference>
<dbReference type="PRINTS" id="PR00455">
    <property type="entry name" value="HTHTETR"/>
</dbReference>
<name>A0A919T0U4_9ACTN</name>
<dbReference type="InterPro" id="IPR041490">
    <property type="entry name" value="KstR2_TetR_C"/>
</dbReference>
<dbReference type="Gene3D" id="1.10.10.60">
    <property type="entry name" value="Homeodomain-like"/>
    <property type="match status" value="1"/>
</dbReference>
<comment type="caution">
    <text evidence="6">The sequence shown here is derived from an EMBL/GenBank/DDBJ whole genome shotgun (WGS) entry which is preliminary data.</text>
</comment>
<evidence type="ECO:0000256" key="3">
    <source>
        <dbReference type="ARBA" id="ARBA00023163"/>
    </source>
</evidence>
<dbReference type="Proteomes" id="UP000680865">
    <property type="component" value="Unassembled WGS sequence"/>
</dbReference>
<accession>A0A919T0U4</accession>
<dbReference type="PANTHER" id="PTHR30055">
    <property type="entry name" value="HTH-TYPE TRANSCRIPTIONAL REGULATOR RUTR"/>
    <property type="match status" value="1"/>
</dbReference>
<dbReference type="PROSITE" id="PS50977">
    <property type="entry name" value="HTH_TETR_2"/>
    <property type="match status" value="1"/>
</dbReference>
<dbReference type="SUPFAM" id="SSF46689">
    <property type="entry name" value="Homeodomain-like"/>
    <property type="match status" value="1"/>
</dbReference>
<feature type="DNA-binding region" description="H-T-H motif" evidence="4">
    <location>
        <begin position="36"/>
        <end position="55"/>
    </location>
</feature>
<evidence type="ECO:0000259" key="5">
    <source>
        <dbReference type="PROSITE" id="PS50977"/>
    </source>
</evidence>
<dbReference type="EMBL" id="BOQP01000057">
    <property type="protein sequence ID" value="GIM83527.1"/>
    <property type="molecule type" value="Genomic_DNA"/>
</dbReference>
<dbReference type="InterPro" id="IPR009057">
    <property type="entry name" value="Homeodomain-like_sf"/>
</dbReference>
<keyword evidence="2 4" id="KW-0238">DNA-binding</keyword>
<dbReference type="Gene3D" id="1.10.357.10">
    <property type="entry name" value="Tetracycline Repressor, domain 2"/>
    <property type="match status" value="1"/>
</dbReference>
<dbReference type="RefSeq" id="WP_213003030.1">
    <property type="nucleotide sequence ID" value="NZ_BAAATW010000013.1"/>
</dbReference>